<dbReference type="Pfam" id="PF00174">
    <property type="entry name" value="Oxidored_molyb"/>
    <property type="match status" value="1"/>
</dbReference>
<dbReference type="PANTHER" id="PTHR19372">
    <property type="entry name" value="SULFITE REDUCTASE"/>
    <property type="match status" value="1"/>
</dbReference>
<dbReference type="PANTHER" id="PTHR19372:SF7">
    <property type="entry name" value="SULFITE OXIDASE, MITOCHONDRIAL"/>
    <property type="match status" value="1"/>
</dbReference>
<feature type="compositionally biased region" description="Pro residues" evidence="5">
    <location>
        <begin position="95"/>
        <end position="105"/>
    </location>
</feature>
<sequence length="468" mass="50138">MATKKERSVGELYRDDPERAEAEIFGRKAAKPQGGAEAKAASRRGFLGGAGLAAMSAAVGGPIVHAAAMPGGLIPAAMAQAAPAQPAAPGQAAAPPAPQGPPPLDYPGKARGLMLLQDRPLVAETPEHMLDDATTPVDRFFVRNNGQIAADFANPDSHAFVIDGEVNAPLRLTVGELKSRYRAVTYRLQLECGGNGRSQFSPQARGNQWGNGAIGCAEWTGVPLRDLLRAAGLKETARFTGHYGADPHLSGDAARQSISRGMPIAKALERHTIVAFAMNGQPIPLIHGGPVRLITPGWPGSLSHKWLTRIWIRDKPHDGAGMGGTSYRVPTVPIVPGSNVDGRENFADMTSMPLRSILTSHANGARLAKGTRSLDIRGAAWAGDLDVQRVHVSTNFGQTWRAMRLAEPKNRFDWRRWSGAIQFPTDGYYEVWVRGQDSSGKYQPHTAGNWNPQGYGANSFHRIAMLIG</sequence>
<accession>A0A4D7B211</accession>
<dbReference type="InterPro" id="IPR000572">
    <property type="entry name" value="OxRdtase_Mopterin-bd_dom"/>
</dbReference>
<dbReference type="GO" id="GO:0043546">
    <property type="term" value="F:molybdopterin cofactor binding"/>
    <property type="evidence" value="ECO:0007669"/>
    <property type="project" value="TreeGrafter"/>
</dbReference>
<dbReference type="SUPFAM" id="SSF56524">
    <property type="entry name" value="Oxidoreductase molybdopterin-binding domain"/>
    <property type="match status" value="1"/>
</dbReference>
<keyword evidence="9" id="KW-1185">Reference proteome</keyword>
<keyword evidence="2" id="KW-0500">Molybdenum</keyword>
<evidence type="ECO:0000313" key="9">
    <source>
        <dbReference type="Proteomes" id="UP000298781"/>
    </source>
</evidence>
<dbReference type="InterPro" id="IPR005066">
    <property type="entry name" value="MoCF_OxRdtse_dimer"/>
</dbReference>
<evidence type="ECO:0000259" key="7">
    <source>
        <dbReference type="Pfam" id="PF03404"/>
    </source>
</evidence>
<dbReference type="Gene3D" id="3.90.420.10">
    <property type="entry name" value="Oxidoreductase, molybdopterin-binding domain"/>
    <property type="match status" value="1"/>
</dbReference>
<dbReference type="GO" id="GO:0006790">
    <property type="term" value="P:sulfur compound metabolic process"/>
    <property type="evidence" value="ECO:0007669"/>
    <property type="project" value="TreeGrafter"/>
</dbReference>
<dbReference type="PRINTS" id="PR00407">
    <property type="entry name" value="EUMOPTERIN"/>
</dbReference>
<dbReference type="EMBL" id="CP039690">
    <property type="protein sequence ID" value="QCI64718.1"/>
    <property type="molecule type" value="Genomic_DNA"/>
</dbReference>
<dbReference type="InterPro" id="IPR006311">
    <property type="entry name" value="TAT_signal"/>
</dbReference>
<dbReference type="RefSeq" id="WP_136960169.1">
    <property type="nucleotide sequence ID" value="NZ_CP039690.1"/>
</dbReference>
<dbReference type="Proteomes" id="UP000298781">
    <property type="component" value="Chromosome"/>
</dbReference>
<evidence type="ECO:0000259" key="6">
    <source>
        <dbReference type="Pfam" id="PF00174"/>
    </source>
</evidence>
<dbReference type="InterPro" id="IPR014756">
    <property type="entry name" value="Ig_E-set"/>
</dbReference>
<evidence type="ECO:0000256" key="3">
    <source>
        <dbReference type="ARBA" id="ARBA00022723"/>
    </source>
</evidence>
<evidence type="ECO:0000256" key="1">
    <source>
        <dbReference type="ARBA" id="ARBA00001924"/>
    </source>
</evidence>
<evidence type="ECO:0000256" key="2">
    <source>
        <dbReference type="ARBA" id="ARBA00022505"/>
    </source>
</evidence>
<evidence type="ECO:0000256" key="5">
    <source>
        <dbReference type="SAM" id="MobiDB-lite"/>
    </source>
</evidence>
<name>A0A4D7B211_9HYPH</name>
<organism evidence="8 9">
    <name type="scientific">Phreatobacter stygius</name>
    <dbReference type="NCBI Taxonomy" id="1940610"/>
    <lineage>
        <taxon>Bacteria</taxon>
        <taxon>Pseudomonadati</taxon>
        <taxon>Pseudomonadota</taxon>
        <taxon>Alphaproteobacteria</taxon>
        <taxon>Hyphomicrobiales</taxon>
        <taxon>Phreatobacteraceae</taxon>
        <taxon>Phreatobacter</taxon>
    </lineage>
</organism>
<dbReference type="Pfam" id="PF03404">
    <property type="entry name" value="Mo-co_dimer"/>
    <property type="match status" value="1"/>
</dbReference>
<dbReference type="GO" id="GO:0030151">
    <property type="term" value="F:molybdenum ion binding"/>
    <property type="evidence" value="ECO:0007669"/>
    <property type="project" value="InterPro"/>
</dbReference>
<dbReference type="KEGG" id="pstg:E8M01_11095"/>
<comment type="cofactor">
    <cofactor evidence="1">
        <name>Mo-molybdopterin</name>
        <dbReference type="ChEBI" id="CHEBI:71302"/>
    </cofactor>
</comment>
<feature type="domain" description="Oxidoreductase molybdopterin-binding" evidence="6">
    <location>
        <begin position="153"/>
        <end position="319"/>
    </location>
</feature>
<keyword evidence="4" id="KW-0560">Oxidoreductase</keyword>
<gene>
    <name evidence="8" type="ORF">E8M01_11095</name>
</gene>
<evidence type="ECO:0000256" key="4">
    <source>
        <dbReference type="ARBA" id="ARBA00023002"/>
    </source>
</evidence>
<dbReference type="PROSITE" id="PS51318">
    <property type="entry name" value="TAT"/>
    <property type="match status" value="1"/>
</dbReference>
<dbReference type="GO" id="GO:0008482">
    <property type="term" value="F:sulfite oxidase activity"/>
    <property type="evidence" value="ECO:0007669"/>
    <property type="project" value="TreeGrafter"/>
</dbReference>
<keyword evidence="3" id="KW-0479">Metal-binding</keyword>
<dbReference type="InterPro" id="IPR008335">
    <property type="entry name" value="Mopterin_OxRdtase_euk"/>
</dbReference>
<dbReference type="OrthoDB" id="9778777at2"/>
<dbReference type="AlphaFoldDB" id="A0A4D7B211"/>
<protein>
    <submittedName>
        <fullName evidence="8">Molybdopterin containing oxidoreductase</fullName>
    </submittedName>
</protein>
<dbReference type="CDD" id="cd02110">
    <property type="entry name" value="SO_family_Moco_dimer"/>
    <property type="match status" value="1"/>
</dbReference>
<feature type="region of interest" description="Disordered" evidence="5">
    <location>
        <begin position="87"/>
        <end position="110"/>
    </location>
</feature>
<dbReference type="GO" id="GO:0020037">
    <property type="term" value="F:heme binding"/>
    <property type="evidence" value="ECO:0007669"/>
    <property type="project" value="TreeGrafter"/>
</dbReference>
<dbReference type="InterPro" id="IPR036374">
    <property type="entry name" value="OxRdtase_Mopterin-bd_sf"/>
</dbReference>
<evidence type="ECO:0000313" key="8">
    <source>
        <dbReference type="EMBL" id="QCI64718.1"/>
    </source>
</evidence>
<feature type="domain" description="Moybdenum cofactor oxidoreductase dimerisation" evidence="7">
    <location>
        <begin position="350"/>
        <end position="465"/>
    </location>
</feature>
<dbReference type="Gene3D" id="2.60.40.650">
    <property type="match status" value="1"/>
</dbReference>
<reference evidence="8 9" key="1">
    <citation type="submission" date="2019-04" db="EMBL/GenBank/DDBJ databases">
        <title>Phreatobacter aquaticus sp. nov.</title>
        <authorList>
            <person name="Choi A."/>
        </authorList>
    </citation>
    <scope>NUCLEOTIDE SEQUENCE [LARGE SCALE GENOMIC DNA]</scope>
    <source>
        <strain evidence="8 9">KCTC 52518</strain>
    </source>
</reference>
<dbReference type="SUPFAM" id="SSF81296">
    <property type="entry name" value="E set domains"/>
    <property type="match status" value="1"/>
</dbReference>
<proteinExistence type="predicted"/>